<dbReference type="InterPro" id="IPR013525">
    <property type="entry name" value="ABC2_TM"/>
</dbReference>
<dbReference type="AlphaFoldDB" id="A0A9X2KUV7"/>
<keyword evidence="7 9" id="KW-1133">Transmembrane helix</keyword>
<dbReference type="GO" id="GO:0015920">
    <property type="term" value="P:lipopolysaccharide transport"/>
    <property type="evidence" value="ECO:0007669"/>
    <property type="project" value="TreeGrafter"/>
</dbReference>
<keyword evidence="3 9" id="KW-0813">Transport</keyword>
<comment type="similarity">
    <text evidence="2 9">Belongs to the ABC-2 integral membrane protein family.</text>
</comment>
<dbReference type="PROSITE" id="PS51012">
    <property type="entry name" value="ABC_TM2"/>
    <property type="match status" value="1"/>
</dbReference>
<reference evidence="11" key="2">
    <citation type="submission" date="2023-01" db="EMBL/GenBank/DDBJ databases">
        <title>Gilvimarinus xylanilyticus HB14 isolated from Caulerpa lentillifera aquaculture base in Hainan, China.</title>
        <authorList>
            <person name="Zhang Y.-J."/>
        </authorList>
    </citation>
    <scope>NUCLEOTIDE SEQUENCE</scope>
    <source>
        <strain evidence="11">HB14</strain>
    </source>
</reference>
<keyword evidence="6 9" id="KW-0812">Transmembrane</keyword>
<feature type="transmembrane region" description="Helical" evidence="9">
    <location>
        <begin position="109"/>
        <end position="126"/>
    </location>
</feature>
<dbReference type="RefSeq" id="WP_253968589.1">
    <property type="nucleotide sequence ID" value="NZ_JAMFTH010000004.1"/>
</dbReference>
<evidence type="ECO:0000256" key="6">
    <source>
        <dbReference type="ARBA" id="ARBA00022692"/>
    </source>
</evidence>
<comment type="caution">
    <text evidence="9">Lacks conserved residue(s) required for the propagation of feature annotation.</text>
</comment>
<sequence length="258" mass="29993">MNVKQFVSLVHVQARMGLKAEASKLILSYFWWILEPLLYVVIFYLVFAYFLERGGPNYLFFLMCGKIPLLWFTKSVSKGSNSLIQNKGLIGLMDAPKTLFPYISVQEGVYRQWAVFWVLLCLAIAYDSYPDSLWWLLLPLVVSEYLFIIACTLLGAWLVSYARDVSKLIGMFMVFMLFASGVFWDINDIPDPWLREALLNYNPMAFYLDSFRAILMRDEVYDMFHLAWLSGLLVVVIAALHVLYHYDSRNIALRVVIR</sequence>
<evidence type="ECO:0000256" key="9">
    <source>
        <dbReference type="RuleBase" id="RU361157"/>
    </source>
</evidence>
<evidence type="ECO:0000256" key="8">
    <source>
        <dbReference type="ARBA" id="ARBA00023136"/>
    </source>
</evidence>
<protein>
    <recommendedName>
        <fullName evidence="9">Transport permease protein</fullName>
    </recommendedName>
</protein>
<dbReference type="PANTHER" id="PTHR30413:SF8">
    <property type="entry name" value="TRANSPORT PERMEASE PROTEIN"/>
    <property type="match status" value="1"/>
</dbReference>
<evidence type="ECO:0000256" key="5">
    <source>
        <dbReference type="ARBA" id="ARBA00022519"/>
    </source>
</evidence>
<reference evidence="11" key="1">
    <citation type="submission" date="2022-05" db="EMBL/GenBank/DDBJ databases">
        <authorList>
            <person name="Sun H.-N."/>
        </authorList>
    </citation>
    <scope>NUCLEOTIDE SEQUENCE</scope>
    <source>
        <strain evidence="11">HB14</strain>
    </source>
</reference>
<keyword evidence="4 9" id="KW-1003">Cell membrane</keyword>
<feature type="transmembrane region" description="Helical" evidence="9">
    <location>
        <begin position="132"/>
        <end position="156"/>
    </location>
</feature>
<comment type="subcellular location">
    <subcellularLocation>
        <location evidence="1 9">Cell inner membrane</location>
        <topology evidence="1 9">Multi-pass membrane protein</topology>
    </subcellularLocation>
</comment>
<dbReference type="Proteomes" id="UP001139319">
    <property type="component" value="Unassembled WGS sequence"/>
</dbReference>
<dbReference type="PANTHER" id="PTHR30413">
    <property type="entry name" value="INNER MEMBRANE TRANSPORT PERMEASE"/>
    <property type="match status" value="1"/>
</dbReference>
<feature type="domain" description="ABC transmembrane type-2" evidence="10">
    <location>
        <begin position="27"/>
        <end position="247"/>
    </location>
</feature>
<dbReference type="GO" id="GO:0005886">
    <property type="term" value="C:plasma membrane"/>
    <property type="evidence" value="ECO:0007669"/>
    <property type="project" value="UniProtKB-SubCell"/>
</dbReference>
<evidence type="ECO:0000259" key="10">
    <source>
        <dbReference type="PROSITE" id="PS51012"/>
    </source>
</evidence>
<dbReference type="Pfam" id="PF01061">
    <property type="entry name" value="ABC2_membrane"/>
    <property type="match status" value="1"/>
</dbReference>
<evidence type="ECO:0000256" key="4">
    <source>
        <dbReference type="ARBA" id="ARBA00022475"/>
    </source>
</evidence>
<evidence type="ECO:0000313" key="11">
    <source>
        <dbReference type="EMBL" id="MCP8900298.1"/>
    </source>
</evidence>
<organism evidence="11 12">
    <name type="scientific">Gilvimarinus xylanilyticus</name>
    <dbReference type="NCBI Taxonomy" id="2944139"/>
    <lineage>
        <taxon>Bacteria</taxon>
        <taxon>Pseudomonadati</taxon>
        <taxon>Pseudomonadota</taxon>
        <taxon>Gammaproteobacteria</taxon>
        <taxon>Cellvibrionales</taxon>
        <taxon>Cellvibrionaceae</taxon>
        <taxon>Gilvimarinus</taxon>
    </lineage>
</organism>
<feature type="transmembrane region" description="Helical" evidence="9">
    <location>
        <begin position="168"/>
        <end position="186"/>
    </location>
</feature>
<accession>A0A9X2KUV7</accession>
<evidence type="ECO:0000256" key="3">
    <source>
        <dbReference type="ARBA" id="ARBA00022448"/>
    </source>
</evidence>
<dbReference type="EMBL" id="JAMFTH010000004">
    <property type="protein sequence ID" value="MCP8900298.1"/>
    <property type="molecule type" value="Genomic_DNA"/>
</dbReference>
<feature type="transmembrane region" description="Helical" evidence="9">
    <location>
        <begin position="225"/>
        <end position="244"/>
    </location>
</feature>
<evidence type="ECO:0000256" key="2">
    <source>
        <dbReference type="ARBA" id="ARBA00007783"/>
    </source>
</evidence>
<name>A0A9X2KUV7_9GAMM</name>
<evidence type="ECO:0000256" key="7">
    <source>
        <dbReference type="ARBA" id="ARBA00022989"/>
    </source>
</evidence>
<dbReference type="GO" id="GO:0140359">
    <property type="term" value="F:ABC-type transporter activity"/>
    <property type="evidence" value="ECO:0007669"/>
    <property type="project" value="InterPro"/>
</dbReference>
<proteinExistence type="inferred from homology"/>
<feature type="transmembrane region" description="Helical" evidence="9">
    <location>
        <begin position="29"/>
        <end position="51"/>
    </location>
</feature>
<keyword evidence="5" id="KW-0997">Cell inner membrane</keyword>
<evidence type="ECO:0000313" key="12">
    <source>
        <dbReference type="Proteomes" id="UP001139319"/>
    </source>
</evidence>
<evidence type="ECO:0000256" key="1">
    <source>
        <dbReference type="ARBA" id="ARBA00004429"/>
    </source>
</evidence>
<dbReference type="InterPro" id="IPR047817">
    <property type="entry name" value="ABC2_TM_bact-type"/>
</dbReference>
<comment type="caution">
    <text evidence="11">The sequence shown here is derived from an EMBL/GenBank/DDBJ whole genome shotgun (WGS) entry which is preliminary data.</text>
</comment>
<gene>
    <name evidence="11" type="ORF">M6D89_13410</name>
</gene>
<keyword evidence="12" id="KW-1185">Reference proteome</keyword>
<keyword evidence="8 9" id="KW-0472">Membrane</keyword>